<keyword evidence="8" id="KW-0819">tRNA processing</keyword>
<comment type="caution">
    <text evidence="12">The sequence shown here is derived from an EMBL/GenBank/DDBJ whole genome shotgun (WGS) entry which is preliminary data.</text>
</comment>
<dbReference type="Pfam" id="PF00400">
    <property type="entry name" value="WD40"/>
    <property type="match status" value="5"/>
</dbReference>
<feature type="repeat" description="WD" evidence="11">
    <location>
        <begin position="384"/>
        <end position="414"/>
    </location>
</feature>
<dbReference type="SUPFAM" id="SSF50978">
    <property type="entry name" value="WD40 repeat-like"/>
    <property type="match status" value="2"/>
</dbReference>
<dbReference type="InterPro" id="IPR015943">
    <property type="entry name" value="WD40/YVTN_repeat-like_dom_sf"/>
</dbReference>
<evidence type="ECO:0000256" key="10">
    <source>
        <dbReference type="ARBA" id="ARBA00023242"/>
    </source>
</evidence>
<evidence type="ECO:0000256" key="11">
    <source>
        <dbReference type="PROSITE-ProRule" id="PRU00221"/>
    </source>
</evidence>
<dbReference type="InterPro" id="IPR037289">
    <property type="entry name" value="Elp2"/>
</dbReference>
<evidence type="ECO:0000256" key="8">
    <source>
        <dbReference type="ARBA" id="ARBA00022694"/>
    </source>
</evidence>
<dbReference type="Proteomes" id="UP001345013">
    <property type="component" value="Unassembled WGS sequence"/>
</dbReference>
<keyword evidence="7 11" id="KW-0853">WD repeat</keyword>
<keyword evidence="9" id="KW-0677">Repeat</keyword>
<dbReference type="PANTHER" id="PTHR44111">
    <property type="entry name" value="ELONGATOR COMPLEX PROTEIN 2"/>
    <property type="match status" value="1"/>
</dbReference>
<protein>
    <recommendedName>
        <fullName evidence="5">Elongator complex protein 2</fullName>
    </recommendedName>
</protein>
<dbReference type="PROSITE" id="PS50082">
    <property type="entry name" value="WD_REPEATS_2"/>
    <property type="match status" value="6"/>
</dbReference>
<keyword evidence="13" id="KW-1185">Reference proteome</keyword>
<evidence type="ECO:0000313" key="12">
    <source>
        <dbReference type="EMBL" id="KAK5100031.1"/>
    </source>
</evidence>
<evidence type="ECO:0000256" key="7">
    <source>
        <dbReference type="ARBA" id="ARBA00022574"/>
    </source>
</evidence>
<keyword evidence="10" id="KW-0539">Nucleus</keyword>
<evidence type="ECO:0000256" key="9">
    <source>
        <dbReference type="ARBA" id="ARBA00022737"/>
    </source>
</evidence>
<dbReference type="InterPro" id="IPR001680">
    <property type="entry name" value="WD40_rpt"/>
</dbReference>
<name>A0ABR0KLT5_9EURO</name>
<dbReference type="SMART" id="SM00320">
    <property type="entry name" value="WD40"/>
    <property type="match status" value="9"/>
</dbReference>
<sequence length="797" mass="87196">MSLAIVQEYLSIGGNTHSAASAWCAALQCFACGADRNVALWRPLNDESQGVHQILHGHGEKVTAIAFGKSVAQVKLISGAANGEVIVWSLCEGDTSHELESKTQVHKGAVNVITASNDFPYLVTGGSDATVRVWKLDGSSMCLIADIKPKPRFIPLALAVGTLPSTLVEEGFFVVAAGTRNDLQVYSIQGNTATLSCSLTGHEGWVRSLALRKSESGYLLASTSADKYTRLWKFSSGDIKPQTNGHVDKDIPGFEQALTAKVKSVGTDSKKYSITFEALLLGHEDWVYSADWQEGDEERLLTSSADGTLAIWEPDPTSGIWVSETRLGEISGQKGATTATGSAGGFWTGKWIGNSTVVSLGRTASWRIWQYDKQNYFWDLKHGIGGHADSVNGLCWSPMGEYLLSTSSDQTTRLHAEWRRNGKRTWHEFSRCQIHGYNCNVVSCISSHQFASGAEEKLLRVFNEPKELAETLYQLCEIEPPNDATLPETAAIPVLGLSNKEMGEPDDIIEAGPRKGDEDYAAANAMAGLSLRGIVEPPTEDLLSRHTLWPEHEKLYGHGYEISESAYKDGILATASKASSLDHATIRLYDTNNWRQIEPPLAAHSLTVTRLAWSQYPENYLLSVGRDRQWTVFAREGKRLKLYQSMPKAHTRMILDAAWSPVGGYPFFATAGRDKTVKLWGHALRYAETASDEFCLTTSLARPSAVTAIDMTCDEEEVYAILVVGEEDGRLSIHSFDLETLKLKKSIELDSLSKAVNRVAWRAAWPTWAKDGPGAQLAIAGADGSVRVLRVDVASMC</sequence>
<feature type="repeat" description="WD" evidence="11">
    <location>
        <begin position="280"/>
        <end position="313"/>
    </location>
</feature>
<feature type="repeat" description="WD" evidence="11">
    <location>
        <begin position="55"/>
        <end position="98"/>
    </location>
</feature>
<evidence type="ECO:0000256" key="6">
    <source>
        <dbReference type="ARBA" id="ARBA00022490"/>
    </source>
</evidence>
<comment type="similarity">
    <text evidence="4">Belongs to the WD repeat ELP2 family.</text>
</comment>
<feature type="repeat" description="WD" evidence="11">
    <location>
        <begin position="103"/>
        <end position="137"/>
    </location>
</feature>
<dbReference type="Gene3D" id="2.130.10.10">
    <property type="entry name" value="YVTN repeat-like/Quinoprotein amine dehydrogenase"/>
    <property type="match status" value="5"/>
</dbReference>
<dbReference type="InterPro" id="IPR036322">
    <property type="entry name" value="WD40_repeat_dom_sf"/>
</dbReference>
<reference evidence="12 13" key="1">
    <citation type="submission" date="2023-08" db="EMBL/GenBank/DDBJ databases">
        <title>Black Yeasts Isolated from many extreme environments.</title>
        <authorList>
            <person name="Coleine C."/>
            <person name="Stajich J.E."/>
            <person name="Selbmann L."/>
        </authorList>
    </citation>
    <scope>NUCLEOTIDE SEQUENCE [LARGE SCALE GENOMIC DNA]</scope>
    <source>
        <strain evidence="12 13">CCFEE 5885</strain>
    </source>
</reference>
<keyword evidence="6" id="KW-0963">Cytoplasm</keyword>
<dbReference type="EMBL" id="JAVRRG010000008">
    <property type="protein sequence ID" value="KAK5100031.1"/>
    <property type="molecule type" value="Genomic_DNA"/>
</dbReference>
<evidence type="ECO:0000256" key="3">
    <source>
        <dbReference type="ARBA" id="ARBA00005043"/>
    </source>
</evidence>
<evidence type="ECO:0000256" key="1">
    <source>
        <dbReference type="ARBA" id="ARBA00004123"/>
    </source>
</evidence>
<evidence type="ECO:0000256" key="4">
    <source>
        <dbReference type="ARBA" id="ARBA00005881"/>
    </source>
</evidence>
<comment type="pathway">
    <text evidence="3">tRNA modification; 5-methoxycarbonylmethyl-2-thiouridine-tRNA biosynthesis.</text>
</comment>
<feature type="repeat" description="WD" evidence="11">
    <location>
        <begin position="199"/>
        <end position="242"/>
    </location>
</feature>
<evidence type="ECO:0000256" key="2">
    <source>
        <dbReference type="ARBA" id="ARBA00004496"/>
    </source>
</evidence>
<comment type="subcellular location">
    <subcellularLocation>
        <location evidence="2">Cytoplasm</location>
    </subcellularLocation>
    <subcellularLocation>
        <location evidence="1">Nucleus</location>
    </subcellularLocation>
</comment>
<evidence type="ECO:0000256" key="5">
    <source>
        <dbReference type="ARBA" id="ARBA00020267"/>
    </source>
</evidence>
<feature type="repeat" description="WD" evidence="11">
    <location>
        <begin position="647"/>
        <end position="680"/>
    </location>
</feature>
<accession>A0ABR0KLT5</accession>
<proteinExistence type="inferred from homology"/>
<evidence type="ECO:0000313" key="13">
    <source>
        <dbReference type="Proteomes" id="UP001345013"/>
    </source>
</evidence>
<gene>
    <name evidence="12" type="primary">ELP2</name>
    <name evidence="12" type="ORF">LTR24_001096</name>
</gene>
<dbReference type="PANTHER" id="PTHR44111:SF1">
    <property type="entry name" value="ELONGATOR COMPLEX PROTEIN 2"/>
    <property type="match status" value="1"/>
</dbReference>
<organism evidence="12 13">
    <name type="scientific">Lithohypha guttulata</name>
    <dbReference type="NCBI Taxonomy" id="1690604"/>
    <lineage>
        <taxon>Eukaryota</taxon>
        <taxon>Fungi</taxon>
        <taxon>Dikarya</taxon>
        <taxon>Ascomycota</taxon>
        <taxon>Pezizomycotina</taxon>
        <taxon>Eurotiomycetes</taxon>
        <taxon>Chaetothyriomycetidae</taxon>
        <taxon>Chaetothyriales</taxon>
        <taxon>Trichomeriaceae</taxon>
        <taxon>Lithohypha</taxon>
    </lineage>
</organism>
<dbReference type="PROSITE" id="PS50294">
    <property type="entry name" value="WD_REPEATS_REGION"/>
    <property type="match status" value="3"/>
</dbReference>